<dbReference type="EMBL" id="BMJS01000013">
    <property type="protein sequence ID" value="GGF98010.1"/>
    <property type="molecule type" value="Genomic_DNA"/>
</dbReference>
<evidence type="ECO:0000313" key="3">
    <source>
        <dbReference type="EMBL" id="GGF98010.1"/>
    </source>
</evidence>
<reference evidence="3" key="1">
    <citation type="journal article" date="2014" name="Int. J. Syst. Evol. Microbiol.">
        <title>Complete genome sequence of Corynebacterium casei LMG S-19264T (=DSM 44701T), isolated from a smear-ripened cheese.</title>
        <authorList>
            <consortium name="US DOE Joint Genome Institute (JGI-PGF)"/>
            <person name="Walter F."/>
            <person name="Albersmeier A."/>
            <person name="Kalinowski J."/>
            <person name="Ruckert C."/>
        </authorList>
    </citation>
    <scope>NUCLEOTIDE SEQUENCE</scope>
    <source>
        <strain evidence="3">CGMCC 1.15758</strain>
    </source>
</reference>
<dbReference type="AlphaFoldDB" id="A0A8J3E917"/>
<keyword evidence="2" id="KW-1133">Transmembrane helix</keyword>
<proteinExistence type="predicted"/>
<comment type="caution">
    <text evidence="3">The sequence shown here is derived from an EMBL/GenBank/DDBJ whole genome shotgun (WGS) entry which is preliminary data.</text>
</comment>
<organism evidence="3 4">
    <name type="scientific">Cysteiniphilum litorale</name>
    <dbReference type="NCBI Taxonomy" id="2056700"/>
    <lineage>
        <taxon>Bacteria</taxon>
        <taxon>Pseudomonadati</taxon>
        <taxon>Pseudomonadota</taxon>
        <taxon>Gammaproteobacteria</taxon>
        <taxon>Thiotrichales</taxon>
        <taxon>Fastidiosibacteraceae</taxon>
        <taxon>Cysteiniphilum</taxon>
    </lineage>
</organism>
<evidence type="ECO:0000256" key="1">
    <source>
        <dbReference type="SAM" id="MobiDB-lite"/>
    </source>
</evidence>
<evidence type="ECO:0000313" key="4">
    <source>
        <dbReference type="Proteomes" id="UP000636949"/>
    </source>
</evidence>
<keyword evidence="2" id="KW-0812">Transmembrane</keyword>
<feature type="region of interest" description="Disordered" evidence="1">
    <location>
        <begin position="409"/>
        <end position="435"/>
    </location>
</feature>
<keyword evidence="4" id="KW-1185">Reference proteome</keyword>
<evidence type="ECO:0000256" key="2">
    <source>
        <dbReference type="SAM" id="Phobius"/>
    </source>
</evidence>
<accession>A0A8J3E917</accession>
<gene>
    <name evidence="3" type="ORF">GCM10010995_14040</name>
</gene>
<feature type="compositionally biased region" description="Basic and acidic residues" evidence="1">
    <location>
        <begin position="418"/>
        <end position="432"/>
    </location>
</feature>
<sequence length="583" mass="67083">MNFLKTLINQLTWIIVLLCTGCNDVNDVHIFDGANDDDILFVKVSNVSKNIVYGKKINFTVDLHNANAFTFKKNPSSIVNTDFTFKIIGNKEMIQIDQTGNVINIQNKNNSDRDVEIQINIISKNRHIETLTFCLMSKKPYSYILWQNKDDINHNFWRVIDGIDTQYIIDRKINTIDTLKSSLYLGIISLLINHEQPAKFTKITTHVHEYIQKKGYHSISSFNQFAFSEDKLLLIDHLYLKSALDIQNHEGSLNDFLLFYDIPTRFFYFHNISLSMLNQIDSQQKVTPKWSVSNVVENKLYKEESLYLPIGIFSFNHKITKFVLVQPKKTTFTILESIEGSSSQAVISAKEALLLSDSIVVNASAKNNQNSSKNSLPPSKTKIKIDNRKQLNRNYPELSTVNFHQTIQRNDSSNIKTNQHDNLRDNLSDTKENGIIPMKNTSQNFPLMDYSRNNEEKLSLTNYSCSALNTLNKTSNKANNEIASLIYKNNVSYFDNFNFSSYYTWAFCACALAISYYVVSYCRDRAPVRTSMLYHLMAYQLQNMADKSLPPVDFVTTYGHMVATTIYDAIMHYGDTEHLPEFM</sequence>
<dbReference type="RefSeq" id="WP_117002853.1">
    <property type="nucleotide sequence ID" value="NZ_BMJS01000013.1"/>
</dbReference>
<reference evidence="3" key="2">
    <citation type="submission" date="2020-09" db="EMBL/GenBank/DDBJ databases">
        <authorList>
            <person name="Sun Q."/>
            <person name="Zhou Y."/>
        </authorList>
    </citation>
    <scope>NUCLEOTIDE SEQUENCE</scope>
    <source>
        <strain evidence="3">CGMCC 1.15758</strain>
    </source>
</reference>
<keyword evidence="2" id="KW-0472">Membrane</keyword>
<name>A0A8J3E917_9GAMM</name>
<protein>
    <submittedName>
        <fullName evidence="3">Uncharacterized protein</fullName>
    </submittedName>
</protein>
<dbReference type="Proteomes" id="UP000636949">
    <property type="component" value="Unassembled WGS sequence"/>
</dbReference>
<feature type="transmembrane region" description="Helical" evidence="2">
    <location>
        <begin position="502"/>
        <end position="522"/>
    </location>
</feature>